<dbReference type="SMART" id="SM00382">
    <property type="entry name" value="AAA"/>
    <property type="match status" value="1"/>
</dbReference>
<dbReference type="NCBIfam" id="TIGR02142">
    <property type="entry name" value="modC_ABC"/>
    <property type="match status" value="1"/>
</dbReference>
<dbReference type="InterPro" id="IPR005116">
    <property type="entry name" value="Transp-assoc_OB_typ1"/>
</dbReference>
<dbReference type="PANTHER" id="PTHR43514">
    <property type="entry name" value="ABC TRANSPORTER I FAMILY MEMBER 10"/>
    <property type="match status" value="1"/>
</dbReference>
<evidence type="ECO:0000256" key="4">
    <source>
        <dbReference type="ARBA" id="ARBA00022519"/>
    </source>
</evidence>
<keyword evidence="8" id="KW-0472">Membrane</keyword>
<feature type="domain" description="Mop" evidence="11">
    <location>
        <begin position="306"/>
        <end position="380"/>
    </location>
</feature>
<evidence type="ECO:0000256" key="5">
    <source>
        <dbReference type="ARBA" id="ARBA00022741"/>
    </source>
</evidence>
<dbReference type="PANTHER" id="PTHR43514:SF10">
    <property type="entry name" value="MOLYBDENUM IMPORT ATP-BINDING PROTEIN MODC 2"/>
    <property type="match status" value="1"/>
</dbReference>
<dbReference type="Proteomes" id="UP001467690">
    <property type="component" value="Unassembled WGS sequence"/>
</dbReference>
<evidence type="ECO:0000313" key="12">
    <source>
        <dbReference type="EMBL" id="MER2494017.1"/>
    </source>
</evidence>
<protein>
    <submittedName>
        <fullName evidence="12">Molybdenum ABC transporter ATP-binding protein</fullName>
    </submittedName>
</protein>
<keyword evidence="13" id="KW-1185">Reference proteome</keyword>
<evidence type="ECO:0000256" key="7">
    <source>
        <dbReference type="ARBA" id="ARBA00022967"/>
    </source>
</evidence>
<dbReference type="InterPro" id="IPR004606">
    <property type="entry name" value="Mop_domain"/>
</dbReference>
<dbReference type="InterPro" id="IPR017871">
    <property type="entry name" value="ABC_transporter-like_CS"/>
</dbReference>
<evidence type="ECO:0000313" key="13">
    <source>
        <dbReference type="Proteomes" id="UP001467690"/>
    </source>
</evidence>
<dbReference type="InterPro" id="IPR027417">
    <property type="entry name" value="P-loop_NTPase"/>
</dbReference>
<proteinExistence type="predicted"/>
<dbReference type="RefSeq" id="WP_350403039.1">
    <property type="nucleotide sequence ID" value="NZ_JBELOE010000280.1"/>
</dbReference>
<keyword evidence="5" id="KW-0547">Nucleotide-binding</keyword>
<dbReference type="InterPro" id="IPR003439">
    <property type="entry name" value="ABC_transporter-like_ATP-bd"/>
</dbReference>
<dbReference type="Gene3D" id="2.40.50.100">
    <property type="match status" value="1"/>
</dbReference>
<feature type="domain" description="ABC transporter" evidence="10">
    <location>
        <begin position="4"/>
        <end position="237"/>
    </location>
</feature>
<keyword evidence="4" id="KW-0997">Cell inner membrane</keyword>
<dbReference type="InterPro" id="IPR003593">
    <property type="entry name" value="AAA+_ATPase"/>
</dbReference>
<dbReference type="EMBL" id="JBELOE010000280">
    <property type="protein sequence ID" value="MER2494017.1"/>
    <property type="molecule type" value="Genomic_DNA"/>
</dbReference>
<keyword evidence="3 9" id="KW-0500">Molybdenum</keyword>
<dbReference type="Gene3D" id="3.40.50.300">
    <property type="entry name" value="P-loop containing nucleotide triphosphate hydrolases"/>
    <property type="match status" value="1"/>
</dbReference>
<keyword evidence="6 12" id="KW-0067">ATP-binding</keyword>
<keyword evidence="1" id="KW-0813">Transport</keyword>
<evidence type="ECO:0000256" key="6">
    <source>
        <dbReference type="ARBA" id="ARBA00022840"/>
    </source>
</evidence>
<dbReference type="SUPFAM" id="SSF52540">
    <property type="entry name" value="P-loop containing nucleoside triphosphate hydrolases"/>
    <property type="match status" value="1"/>
</dbReference>
<evidence type="ECO:0000259" key="11">
    <source>
        <dbReference type="PROSITE" id="PS51866"/>
    </source>
</evidence>
<keyword evidence="2" id="KW-1003">Cell membrane</keyword>
<evidence type="ECO:0000256" key="8">
    <source>
        <dbReference type="ARBA" id="ARBA00023136"/>
    </source>
</evidence>
<comment type="caution">
    <text evidence="12">The sequence shown here is derived from an EMBL/GenBank/DDBJ whole genome shotgun (WGS) entry which is preliminary data.</text>
</comment>
<organism evidence="12 13">
    <name type="scientific">Catenovulum sediminis</name>
    <dbReference type="NCBI Taxonomy" id="1740262"/>
    <lineage>
        <taxon>Bacteria</taxon>
        <taxon>Pseudomonadati</taxon>
        <taxon>Pseudomonadota</taxon>
        <taxon>Gammaproteobacteria</taxon>
        <taxon>Alteromonadales</taxon>
        <taxon>Alteromonadaceae</taxon>
        <taxon>Catenovulum</taxon>
    </lineage>
</organism>
<dbReference type="InterPro" id="IPR008995">
    <property type="entry name" value="Mo/tungstate-bd_C_term_dom"/>
</dbReference>
<reference evidence="12 13" key="1">
    <citation type="submission" date="2024-06" db="EMBL/GenBank/DDBJ databases">
        <authorList>
            <person name="Chen R.Y."/>
        </authorList>
    </citation>
    <scope>NUCLEOTIDE SEQUENCE [LARGE SCALE GENOMIC DNA]</scope>
    <source>
        <strain evidence="12 13">D2</strain>
    </source>
</reference>
<sequence>MLDNRDNQISFTLSFNSQFCLSVDLRLPASGVTAIYGPSGCGKTSFLRVVAGLEPCPDATIIVGNQVWQQGTCVLATHKRSLAYIFQENALLEHLNAEQNLQYAIKRTNKKLKPNVYQEVISLLGIQSILSQPVESLSGGERQRVAIARALLVEPKLLLMDEPFSALDLQRKHEILAYLLKVKRRFSTPIIFVSHSIEEVSLLADYLVVMEQGTVAKQGATSELLAKHELSRYQDEEIGGTLQGFVSDILPEWKLNKIQLAAGAVYLPFQNSSSIDQPGYRLEINDAVRVRILAKDISVSLSYAEDNSILNKLAAQVIEIKLEEESASAYIQVQLLSDSENGNQQGAQLMAKITRYSLHKLSLKKGDRVWVQIKSAALLS</sequence>
<accession>A0ABV1RMX9</accession>
<evidence type="ECO:0000256" key="3">
    <source>
        <dbReference type="ARBA" id="ARBA00022505"/>
    </source>
</evidence>
<dbReference type="SUPFAM" id="SSF50331">
    <property type="entry name" value="MOP-like"/>
    <property type="match status" value="1"/>
</dbReference>
<dbReference type="PROSITE" id="PS51866">
    <property type="entry name" value="MOP"/>
    <property type="match status" value="1"/>
</dbReference>
<name>A0ABV1RMX9_9ALTE</name>
<evidence type="ECO:0000256" key="2">
    <source>
        <dbReference type="ARBA" id="ARBA00022475"/>
    </source>
</evidence>
<evidence type="ECO:0000256" key="9">
    <source>
        <dbReference type="PROSITE-ProRule" id="PRU01213"/>
    </source>
</evidence>
<dbReference type="InterPro" id="IPR011868">
    <property type="entry name" value="ModC_ABC_ATP-bd"/>
</dbReference>
<gene>
    <name evidence="12" type="primary">modC</name>
    <name evidence="12" type="ORF">ABS311_19250</name>
</gene>
<dbReference type="Pfam" id="PF00005">
    <property type="entry name" value="ABC_tran"/>
    <property type="match status" value="1"/>
</dbReference>
<dbReference type="InterPro" id="IPR050334">
    <property type="entry name" value="Molybdenum_import_ModC"/>
</dbReference>
<dbReference type="Pfam" id="PF03459">
    <property type="entry name" value="TOBE"/>
    <property type="match status" value="1"/>
</dbReference>
<evidence type="ECO:0000256" key="1">
    <source>
        <dbReference type="ARBA" id="ARBA00022448"/>
    </source>
</evidence>
<dbReference type="GO" id="GO:0005524">
    <property type="term" value="F:ATP binding"/>
    <property type="evidence" value="ECO:0007669"/>
    <property type="project" value="UniProtKB-KW"/>
</dbReference>
<dbReference type="PROSITE" id="PS50893">
    <property type="entry name" value="ABC_TRANSPORTER_2"/>
    <property type="match status" value="1"/>
</dbReference>
<dbReference type="PROSITE" id="PS00211">
    <property type="entry name" value="ABC_TRANSPORTER_1"/>
    <property type="match status" value="1"/>
</dbReference>
<keyword evidence="7" id="KW-1278">Translocase</keyword>
<evidence type="ECO:0000259" key="10">
    <source>
        <dbReference type="PROSITE" id="PS50893"/>
    </source>
</evidence>